<proteinExistence type="predicted"/>
<name>A0A915KMD6_ROMCU</name>
<protein>
    <submittedName>
        <fullName evidence="2">Uncharacterized protein</fullName>
    </submittedName>
</protein>
<dbReference type="WBParaSite" id="nRc.2.0.1.t40007-RA">
    <property type="protein sequence ID" value="nRc.2.0.1.t40007-RA"/>
    <property type="gene ID" value="nRc.2.0.1.g40007"/>
</dbReference>
<evidence type="ECO:0000313" key="2">
    <source>
        <dbReference type="WBParaSite" id="nRc.2.0.1.t40007-RA"/>
    </source>
</evidence>
<dbReference type="Proteomes" id="UP000887565">
    <property type="component" value="Unplaced"/>
</dbReference>
<reference evidence="2" key="1">
    <citation type="submission" date="2022-11" db="UniProtKB">
        <authorList>
            <consortium name="WormBaseParasite"/>
        </authorList>
    </citation>
    <scope>IDENTIFICATION</scope>
</reference>
<keyword evidence="1" id="KW-1185">Reference proteome</keyword>
<dbReference type="AlphaFoldDB" id="A0A915KMD6"/>
<evidence type="ECO:0000313" key="1">
    <source>
        <dbReference type="Proteomes" id="UP000887565"/>
    </source>
</evidence>
<accession>A0A915KMD6</accession>
<sequence>MEAANQRESGDVKSITTVVGDLLSLVREFMGYKSMERFTSIDDAADDGLPLDLLLLTRNSSITL</sequence>
<organism evidence="1 2">
    <name type="scientific">Romanomermis culicivorax</name>
    <name type="common">Nematode worm</name>
    <dbReference type="NCBI Taxonomy" id="13658"/>
    <lineage>
        <taxon>Eukaryota</taxon>
        <taxon>Metazoa</taxon>
        <taxon>Ecdysozoa</taxon>
        <taxon>Nematoda</taxon>
        <taxon>Enoplea</taxon>
        <taxon>Dorylaimia</taxon>
        <taxon>Mermithida</taxon>
        <taxon>Mermithoidea</taxon>
        <taxon>Mermithidae</taxon>
        <taxon>Romanomermis</taxon>
    </lineage>
</organism>